<sequence length="328" mass="36049">MSNFLSGLRSALTRATSYTSNTSNLSAQSPHEAPEDARNQDDSYINIDPAMLEAPEDAKSTDESQAPSSRTLSFDQGDDDAAPSTPEVPLASLQTPETIFQTAQKDVFKSAFKSVARERDIFMTAKPVRTWDSVATSSPGYDDSPLAAAAAAAAAVADDTDDSSFTMSHTLEGTPSVASKRDRDEVDQIHITSPKRRRTSDSSDEEHMLSVTRIPELDTSALSDDENNSEDDNSGLSSSSEWSQFDAQPPPGLDRKARRNWKRQQRRNKSVILQEVYGYKKPRVTKSGEGNKSARSGFRRSVSGRDILIRAARRRFWEARVGKDVSCC</sequence>
<keyword evidence="3" id="KW-1185">Reference proteome</keyword>
<feature type="region of interest" description="Disordered" evidence="1">
    <location>
        <begin position="161"/>
        <end position="267"/>
    </location>
</feature>
<name>A0ABR3PET6_9PEZI</name>
<feature type="region of interest" description="Disordered" evidence="1">
    <location>
        <begin position="17"/>
        <end position="93"/>
    </location>
</feature>
<feature type="compositionally biased region" description="Low complexity" evidence="1">
    <location>
        <begin position="234"/>
        <end position="243"/>
    </location>
</feature>
<feature type="compositionally biased region" description="Acidic residues" evidence="1">
    <location>
        <begin position="223"/>
        <end position="233"/>
    </location>
</feature>
<evidence type="ECO:0000313" key="3">
    <source>
        <dbReference type="Proteomes" id="UP001562354"/>
    </source>
</evidence>
<feature type="compositionally biased region" description="Polar residues" evidence="1">
    <location>
        <begin position="17"/>
        <end position="29"/>
    </location>
</feature>
<organism evidence="2 3">
    <name type="scientific">Neodothiora populina</name>
    <dbReference type="NCBI Taxonomy" id="2781224"/>
    <lineage>
        <taxon>Eukaryota</taxon>
        <taxon>Fungi</taxon>
        <taxon>Dikarya</taxon>
        <taxon>Ascomycota</taxon>
        <taxon>Pezizomycotina</taxon>
        <taxon>Dothideomycetes</taxon>
        <taxon>Dothideomycetidae</taxon>
        <taxon>Dothideales</taxon>
        <taxon>Dothioraceae</taxon>
        <taxon>Neodothiora</taxon>
    </lineage>
</organism>
<feature type="compositionally biased region" description="Basic residues" evidence="1">
    <location>
        <begin position="256"/>
        <end position="267"/>
    </location>
</feature>
<feature type="compositionally biased region" description="Basic and acidic residues" evidence="1">
    <location>
        <begin position="32"/>
        <end position="41"/>
    </location>
</feature>
<dbReference type="EMBL" id="JBFMKM010000008">
    <property type="protein sequence ID" value="KAL1304651.1"/>
    <property type="molecule type" value="Genomic_DNA"/>
</dbReference>
<feature type="compositionally biased region" description="Polar residues" evidence="1">
    <location>
        <begin position="163"/>
        <end position="177"/>
    </location>
</feature>
<protein>
    <submittedName>
        <fullName evidence="2">Uncharacterized protein</fullName>
    </submittedName>
</protein>
<feature type="compositionally biased region" description="Basic and acidic residues" evidence="1">
    <location>
        <begin position="199"/>
        <end position="208"/>
    </location>
</feature>
<dbReference type="RefSeq" id="XP_069200926.1">
    <property type="nucleotide sequence ID" value="XM_069343110.1"/>
</dbReference>
<dbReference type="Proteomes" id="UP001562354">
    <property type="component" value="Unassembled WGS sequence"/>
</dbReference>
<feature type="compositionally biased region" description="Basic and acidic residues" evidence="1">
    <location>
        <begin position="179"/>
        <end position="188"/>
    </location>
</feature>
<accession>A0ABR3PET6</accession>
<feature type="compositionally biased region" description="Polar residues" evidence="1">
    <location>
        <begin position="63"/>
        <end position="74"/>
    </location>
</feature>
<evidence type="ECO:0000313" key="2">
    <source>
        <dbReference type="EMBL" id="KAL1304651.1"/>
    </source>
</evidence>
<proteinExistence type="predicted"/>
<gene>
    <name evidence="2" type="ORF">AAFC00_003612</name>
</gene>
<dbReference type="GeneID" id="95977313"/>
<reference evidence="2 3" key="1">
    <citation type="submission" date="2024-07" db="EMBL/GenBank/DDBJ databases">
        <title>Draft sequence of the Neodothiora populina.</title>
        <authorList>
            <person name="Drown D.D."/>
            <person name="Schuette U.S."/>
            <person name="Buechlein A.B."/>
            <person name="Rusch D.R."/>
            <person name="Winton L.W."/>
            <person name="Adams G.A."/>
        </authorList>
    </citation>
    <scope>NUCLEOTIDE SEQUENCE [LARGE SCALE GENOMIC DNA]</scope>
    <source>
        <strain evidence="2 3">CPC 39397</strain>
    </source>
</reference>
<evidence type="ECO:0000256" key="1">
    <source>
        <dbReference type="SAM" id="MobiDB-lite"/>
    </source>
</evidence>
<comment type="caution">
    <text evidence="2">The sequence shown here is derived from an EMBL/GenBank/DDBJ whole genome shotgun (WGS) entry which is preliminary data.</text>
</comment>